<dbReference type="Proteomes" id="UP000265520">
    <property type="component" value="Unassembled WGS sequence"/>
</dbReference>
<name>A0A392U4Q7_9FABA</name>
<protein>
    <submittedName>
        <fullName evidence="1">Uncharacterized protein</fullName>
    </submittedName>
</protein>
<feature type="non-terminal residue" evidence="1">
    <location>
        <position position="1"/>
    </location>
</feature>
<comment type="caution">
    <text evidence="1">The sequence shown here is derived from an EMBL/GenBank/DDBJ whole genome shotgun (WGS) entry which is preliminary data.</text>
</comment>
<reference evidence="1 2" key="1">
    <citation type="journal article" date="2018" name="Front. Plant Sci.">
        <title>Red Clover (Trifolium pratense) and Zigzag Clover (T. medium) - A Picture of Genomic Similarities and Differences.</title>
        <authorList>
            <person name="Dluhosova J."/>
            <person name="Istvanek J."/>
            <person name="Nedelnik J."/>
            <person name="Repkova J."/>
        </authorList>
    </citation>
    <scope>NUCLEOTIDE SEQUENCE [LARGE SCALE GENOMIC DNA]</scope>
    <source>
        <strain evidence="2">cv. 10/8</strain>
        <tissue evidence="1">Leaf</tissue>
    </source>
</reference>
<evidence type="ECO:0000313" key="1">
    <source>
        <dbReference type="EMBL" id="MCI68409.1"/>
    </source>
</evidence>
<accession>A0A392U4Q7</accession>
<sequence length="51" mass="5504">GYEDVPRLEAKLLVAGYEEASHRVCGVVLDMSESKSGTSETCRVAAFFGHT</sequence>
<proteinExistence type="predicted"/>
<evidence type="ECO:0000313" key="2">
    <source>
        <dbReference type="Proteomes" id="UP000265520"/>
    </source>
</evidence>
<dbReference type="AlphaFoldDB" id="A0A392U4Q7"/>
<organism evidence="1 2">
    <name type="scientific">Trifolium medium</name>
    <dbReference type="NCBI Taxonomy" id="97028"/>
    <lineage>
        <taxon>Eukaryota</taxon>
        <taxon>Viridiplantae</taxon>
        <taxon>Streptophyta</taxon>
        <taxon>Embryophyta</taxon>
        <taxon>Tracheophyta</taxon>
        <taxon>Spermatophyta</taxon>
        <taxon>Magnoliopsida</taxon>
        <taxon>eudicotyledons</taxon>
        <taxon>Gunneridae</taxon>
        <taxon>Pentapetalae</taxon>
        <taxon>rosids</taxon>
        <taxon>fabids</taxon>
        <taxon>Fabales</taxon>
        <taxon>Fabaceae</taxon>
        <taxon>Papilionoideae</taxon>
        <taxon>50 kb inversion clade</taxon>
        <taxon>NPAAA clade</taxon>
        <taxon>Hologalegina</taxon>
        <taxon>IRL clade</taxon>
        <taxon>Trifolieae</taxon>
        <taxon>Trifolium</taxon>
    </lineage>
</organism>
<keyword evidence="2" id="KW-1185">Reference proteome</keyword>
<dbReference type="EMBL" id="LXQA010736063">
    <property type="protein sequence ID" value="MCI68409.1"/>
    <property type="molecule type" value="Genomic_DNA"/>
</dbReference>